<dbReference type="AlphaFoldDB" id="A0A815PZ80"/>
<evidence type="ECO:0000313" key="4">
    <source>
        <dbReference type="Proteomes" id="UP000663828"/>
    </source>
</evidence>
<feature type="region of interest" description="Disordered" evidence="1">
    <location>
        <begin position="20"/>
        <end position="46"/>
    </location>
</feature>
<comment type="caution">
    <text evidence="2">The sequence shown here is derived from an EMBL/GenBank/DDBJ whole genome shotgun (WGS) entry which is preliminary data.</text>
</comment>
<organism evidence="2 4">
    <name type="scientific">Adineta ricciae</name>
    <name type="common">Rotifer</name>
    <dbReference type="NCBI Taxonomy" id="249248"/>
    <lineage>
        <taxon>Eukaryota</taxon>
        <taxon>Metazoa</taxon>
        <taxon>Spiralia</taxon>
        <taxon>Gnathifera</taxon>
        <taxon>Rotifera</taxon>
        <taxon>Eurotatoria</taxon>
        <taxon>Bdelloidea</taxon>
        <taxon>Adinetida</taxon>
        <taxon>Adinetidae</taxon>
        <taxon>Adineta</taxon>
    </lineage>
</organism>
<feature type="region of interest" description="Disordered" evidence="1">
    <location>
        <begin position="72"/>
        <end position="97"/>
    </location>
</feature>
<accession>A0A815PZ80</accession>
<dbReference type="EMBL" id="CAJNOJ010000653">
    <property type="protein sequence ID" value="CAF1504265.1"/>
    <property type="molecule type" value="Genomic_DNA"/>
</dbReference>
<feature type="compositionally biased region" description="Polar residues" evidence="1">
    <location>
        <begin position="28"/>
        <end position="40"/>
    </location>
</feature>
<evidence type="ECO:0000256" key="1">
    <source>
        <dbReference type="SAM" id="MobiDB-lite"/>
    </source>
</evidence>
<reference evidence="2" key="1">
    <citation type="submission" date="2021-02" db="EMBL/GenBank/DDBJ databases">
        <authorList>
            <person name="Nowell W R."/>
        </authorList>
    </citation>
    <scope>NUCLEOTIDE SEQUENCE</scope>
</reference>
<dbReference type="EMBL" id="CAJNOR010003885">
    <property type="protein sequence ID" value="CAF1456443.1"/>
    <property type="molecule type" value="Genomic_DNA"/>
</dbReference>
<protein>
    <submittedName>
        <fullName evidence="2">Uncharacterized protein</fullName>
    </submittedName>
</protein>
<evidence type="ECO:0000313" key="2">
    <source>
        <dbReference type="EMBL" id="CAF1456443.1"/>
    </source>
</evidence>
<evidence type="ECO:0000313" key="3">
    <source>
        <dbReference type="EMBL" id="CAF1504265.1"/>
    </source>
</evidence>
<gene>
    <name evidence="3" type="ORF">EDS130_LOCUS42828</name>
    <name evidence="2" type="ORF">XAT740_LOCUS37182</name>
</gene>
<dbReference type="Proteomes" id="UP000663852">
    <property type="component" value="Unassembled WGS sequence"/>
</dbReference>
<sequence length="108" mass="11694">MGTPLRVSTFDTMRSVVALGGQKRANGSVRTTSGTEQKGSTSEEDSACLDVSFVFTETESDDTFTNEQISAKDNASDSAIFEQDDPQTPHPHAQPETIEEYGVVWASM</sequence>
<dbReference type="Proteomes" id="UP000663828">
    <property type="component" value="Unassembled WGS sequence"/>
</dbReference>
<keyword evidence="4" id="KW-1185">Reference proteome</keyword>
<proteinExistence type="predicted"/>
<name>A0A815PZ80_ADIRI</name>